<dbReference type="PANTHER" id="PTHR42760">
    <property type="entry name" value="SHORT-CHAIN DEHYDROGENASES/REDUCTASES FAMILY MEMBER"/>
    <property type="match status" value="1"/>
</dbReference>
<evidence type="ECO:0000313" key="2">
    <source>
        <dbReference type="EMBL" id="KAA5800949.1"/>
    </source>
</evidence>
<comment type="similarity">
    <text evidence="1">Belongs to the short-chain dehydrogenases/reductases (SDR) family.</text>
</comment>
<dbReference type="AlphaFoldDB" id="A0A5M6Z8I9"/>
<protein>
    <submittedName>
        <fullName evidence="2">SDR family oxidoreductase</fullName>
    </submittedName>
</protein>
<gene>
    <name evidence="2" type="ORF">F1654_12855</name>
</gene>
<dbReference type="GO" id="GO:0030497">
    <property type="term" value="P:fatty acid elongation"/>
    <property type="evidence" value="ECO:0007669"/>
    <property type="project" value="TreeGrafter"/>
</dbReference>
<dbReference type="RefSeq" id="WP_150023968.1">
    <property type="nucleotide sequence ID" value="NZ_VWOJ01000005.1"/>
</dbReference>
<dbReference type="CDD" id="cd05233">
    <property type="entry name" value="SDR_c"/>
    <property type="match status" value="1"/>
</dbReference>
<organism evidence="2 3">
    <name type="scientific">Alkalicaulis satelles</name>
    <dbReference type="NCBI Taxonomy" id="2609175"/>
    <lineage>
        <taxon>Bacteria</taxon>
        <taxon>Pseudomonadati</taxon>
        <taxon>Pseudomonadota</taxon>
        <taxon>Alphaproteobacteria</taxon>
        <taxon>Maricaulales</taxon>
        <taxon>Maricaulaceae</taxon>
        <taxon>Alkalicaulis</taxon>
    </lineage>
</organism>
<accession>A0A5M6Z8I9</accession>
<name>A0A5M6Z8I9_9PROT</name>
<dbReference type="InterPro" id="IPR002347">
    <property type="entry name" value="SDR_fam"/>
</dbReference>
<dbReference type="Gene3D" id="3.40.50.720">
    <property type="entry name" value="NAD(P)-binding Rossmann-like Domain"/>
    <property type="match status" value="1"/>
</dbReference>
<dbReference type="PRINTS" id="PR00081">
    <property type="entry name" value="GDHRDH"/>
</dbReference>
<dbReference type="InterPro" id="IPR036291">
    <property type="entry name" value="NAD(P)-bd_dom_sf"/>
</dbReference>
<comment type="caution">
    <text evidence="2">The sequence shown here is derived from an EMBL/GenBank/DDBJ whole genome shotgun (WGS) entry which is preliminary data.</text>
</comment>
<reference evidence="2 3" key="1">
    <citation type="submission" date="2019-09" db="EMBL/GenBank/DDBJ databases">
        <authorList>
            <person name="Kevbrin V."/>
            <person name="Grouzdev D.S."/>
        </authorList>
    </citation>
    <scope>NUCLEOTIDE SEQUENCE [LARGE SCALE GENOMIC DNA]</scope>
    <source>
        <strain evidence="2 3">G-192</strain>
    </source>
</reference>
<dbReference type="EMBL" id="VWOJ01000005">
    <property type="protein sequence ID" value="KAA5800949.1"/>
    <property type="molecule type" value="Genomic_DNA"/>
</dbReference>
<dbReference type="GO" id="GO:0016616">
    <property type="term" value="F:oxidoreductase activity, acting on the CH-OH group of donors, NAD or NADP as acceptor"/>
    <property type="evidence" value="ECO:0007669"/>
    <property type="project" value="TreeGrafter"/>
</dbReference>
<dbReference type="Pfam" id="PF13561">
    <property type="entry name" value="adh_short_C2"/>
    <property type="match status" value="1"/>
</dbReference>
<dbReference type="Proteomes" id="UP000325122">
    <property type="component" value="Unassembled WGS sequence"/>
</dbReference>
<sequence>MAALQNRLILITGASRGVGAAIARACANAGGDVLVHYARNRAQAEAVAAALGPRCAGLIAADLAEPDAAGALWAAAVKTAGRTPDALVLNHGIFEGAGVAAGEADWRANWARTLQVNLTSCADLARLAARDWLPGTGSGSGGTLLAIASRAAHRGDDADHASYAASKAGLIALIKTLARAHAGQGLLAYAIAPGWVDTDMALSDPQARARAEADIPLGRMADADEIGALAALLLSGACASATGATFDLNGASYVR</sequence>
<evidence type="ECO:0000313" key="3">
    <source>
        <dbReference type="Proteomes" id="UP000325122"/>
    </source>
</evidence>
<proteinExistence type="inferred from homology"/>
<dbReference type="PANTHER" id="PTHR42760:SF40">
    <property type="entry name" value="3-OXOACYL-[ACYL-CARRIER-PROTEIN] REDUCTASE, CHLOROPLASTIC"/>
    <property type="match status" value="1"/>
</dbReference>
<dbReference type="SUPFAM" id="SSF51735">
    <property type="entry name" value="NAD(P)-binding Rossmann-fold domains"/>
    <property type="match status" value="1"/>
</dbReference>
<evidence type="ECO:0000256" key="1">
    <source>
        <dbReference type="ARBA" id="ARBA00006484"/>
    </source>
</evidence>
<keyword evidence="3" id="KW-1185">Reference proteome</keyword>